<protein>
    <submittedName>
        <fullName evidence="2">IpaC/SipC family type III secretion system effector</fullName>
    </submittedName>
</protein>
<dbReference type="RefSeq" id="WP_136134129.1">
    <property type="nucleotide sequence ID" value="NZ_JADSTA010000012.1"/>
</dbReference>
<feature type="compositionally biased region" description="Basic and acidic residues" evidence="1">
    <location>
        <begin position="346"/>
        <end position="358"/>
    </location>
</feature>
<dbReference type="PRINTS" id="PR01608">
    <property type="entry name" value="BACINVASINC"/>
</dbReference>
<dbReference type="AlphaFoldDB" id="A0AAW6UAH7"/>
<comment type="caution">
    <text evidence="2">The sequence shown here is derived from an EMBL/GenBank/DDBJ whole genome shotgun (WGS) entry which is preliminary data.</text>
</comment>
<accession>A0AAW6UAH7</accession>
<evidence type="ECO:0000256" key="1">
    <source>
        <dbReference type="SAM" id="MobiDB-lite"/>
    </source>
</evidence>
<evidence type="ECO:0000313" key="3">
    <source>
        <dbReference type="Proteomes" id="UP001159001"/>
    </source>
</evidence>
<sequence length="386" mass="40859">MTPIMTQPVIANKAVFNAEALGNKKEISVSTHPSARQEINLASLPQLTLAEFSDKPVLKSPSSGEIMPEQLMGALSELDSDEIEKAAIRLSACPPKLANELHHIFKNAEQKAIESISSAKTSEYIGIISSDIIVEISKLIRKVASEIKISDRQLNAAFNILSGKMVAAAATSTIKEGKKMMESAMINFGVSLGVSGLGAAFQAKSLHTQNKSINTNLKTGTNNINAGNKLNGHASELTGKNNGSTVLKGKDGSTIELVDQATAGQKTLVAKNMQNAADSTKAHGQNQLNDHNNIVTKESVKRGVAEQGARLSDSAGNMAGSASQAGAKAESASAMIEQETSSAARKVSENAEKTMSESTELLKKMNEALRDIRDSKTRTFQSAIRG</sequence>
<dbReference type="EMBL" id="JAOWIN010000003">
    <property type="protein sequence ID" value="MDI9092245.1"/>
    <property type="molecule type" value="Genomic_DNA"/>
</dbReference>
<name>A0AAW6UAH7_PRORE</name>
<reference evidence="2" key="1">
    <citation type="submission" date="2022-10" db="EMBL/GenBank/DDBJ databases">
        <title>Bacterial isolates recovered from the One Health project in Brazil.</title>
        <authorList>
            <person name="Valiatti T.B."/>
            <person name="Santos F."/>
            <person name="Cayo R."/>
            <person name="Gales A.C."/>
        </authorList>
    </citation>
    <scope>NUCLEOTIDE SEQUENCE</scope>
    <source>
        <strain evidence="2">PVR188</strain>
    </source>
</reference>
<proteinExistence type="predicted"/>
<dbReference type="Proteomes" id="UP001159001">
    <property type="component" value="Unassembled WGS sequence"/>
</dbReference>
<organism evidence="2 3">
    <name type="scientific">Providencia rettgeri</name>
    <dbReference type="NCBI Taxonomy" id="587"/>
    <lineage>
        <taxon>Bacteria</taxon>
        <taxon>Pseudomonadati</taxon>
        <taxon>Pseudomonadota</taxon>
        <taxon>Gammaproteobacteria</taxon>
        <taxon>Enterobacterales</taxon>
        <taxon>Morganellaceae</taxon>
        <taxon>Providencia</taxon>
    </lineage>
</organism>
<gene>
    <name evidence="2" type="ORF">OGX73_06380</name>
</gene>
<feature type="region of interest" description="Disordered" evidence="1">
    <location>
        <begin position="310"/>
        <end position="358"/>
    </location>
</feature>
<evidence type="ECO:0000313" key="2">
    <source>
        <dbReference type="EMBL" id="MDI9092245.1"/>
    </source>
</evidence>